<evidence type="ECO:0000256" key="4">
    <source>
        <dbReference type="ARBA" id="ARBA00022753"/>
    </source>
</evidence>
<sequence>MYCGDLPHEVILSIQRVLEINPTQEVDPLDGLTENFSAIDILNNFFPDEASLAHIEVVNTQLAETQAEFQKEIDLLQVDLKANQDPERMTMIQEMISDLLGQMSRIREKATESEAVVRNITKDIQVLDLAKRNLTSSMTAMKRLQMLINALTQLDGLIQERKYGEVSQTLLAVKEISEFFKDYTSVPSVARVWKHIKDVQTKLRTQLDQDFDAFFVQDSTKQIKASTISEACLVADVIGTDVRAHTIDRYVALELKEYRRIFRTNDEAGQLDNLSRRFAWFRRLLQSHEIEQGRAFPSEWRVSWHLLAKFVEITRDHVTTLLTKIGSSLTVKALLDDVQITTEFEASIAKKWATPFQDILKATDASHSQPGRTITSAFEPQMSIFIDAQDKVLADMLAPHRKGKSNKSQPRASVESSQGGNEDNSSPPPVVLPSSTELFYFYAQSLEQCAKLSTGQPLFELATLHKKWLRIYADEVLAPNAKKPTTAIVRVSTDSRVDVESLKQSCLLINTADYCQTTALELEKKYCEKINGEFKEKITFQVECDLFVSSISAAIAALLREFEAACDPCFATMSRSIWSSVNQVSGQSPYSDDLVKAAEQVVELIKPLVEQKKYLRNFFDKACSVILVKFTNSLVRSRPLKEIESNFILLQLLIDLQTVKAYLTKMPGEALITSTYTRAMTKTTTRLEALLKVIVTPVDPPEGFILNYTLLIGDASFSNFQKILDLKGTPKAVQNNLLDSFLTITSTKTDLESTSFLSSLDMDPPATGYVGGSLISPAGSRISLPSASESLFASLSTPTPSGPSTGSTIGEGRPGDQKREVFSDFRRFVSFGLRKDSVA</sequence>
<dbReference type="EMBL" id="KN838537">
    <property type="protein sequence ID" value="KIK09702.1"/>
    <property type="molecule type" value="Genomic_DNA"/>
</dbReference>
<dbReference type="InterPro" id="IPR038260">
    <property type="entry name" value="Vps53_C_sf"/>
</dbReference>
<protein>
    <recommendedName>
        <fullName evidence="12">Vps53 N-terminal domain-containing protein</fullName>
    </recommendedName>
</protein>
<evidence type="ECO:0000313" key="10">
    <source>
        <dbReference type="EMBL" id="KIK09702.1"/>
    </source>
</evidence>
<keyword evidence="5" id="KW-0333">Golgi apparatus</keyword>
<evidence type="ECO:0008006" key="12">
    <source>
        <dbReference type="Google" id="ProtNLM"/>
    </source>
</evidence>
<evidence type="ECO:0000256" key="6">
    <source>
        <dbReference type="ARBA" id="ARBA00023136"/>
    </source>
</evidence>
<evidence type="ECO:0000313" key="11">
    <source>
        <dbReference type="Proteomes" id="UP000054477"/>
    </source>
</evidence>
<name>A0A0C9YH53_9AGAR</name>
<dbReference type="GO" id="GO:0005829">
    <property type="term" value="C:cytosol"/>
    <property type="evidence" value="ECO:0007669"/>
    <property type="project" value="GOC"/>
</dbReference>
<keyword evidence="4" id="KW-0967">Endosome</keyword>
<evidence type="ECO:0000259" key="9">
    <source>
        <dbReference type="Pfam" id="PF16854"/>
    </source>
</evidence>
<dbReference type="GO" id="GO:0000938">
    <property type="term" value="C:GARP complex"/>
    <property type="evidence" value="ECO:0007669"/>
    <property type="project" value="InterPro"/>
</dbReference>
<dbReference type="GO" id="GO:0010008">
    <property type="term" value="C:endosome membrane"/>
    <property type="evidence" value="ECO:0007669"/>
    <property type="project" value="UniProtKB-SubCell"/>
</dbReference>
<dbReference type="OrthoDB" id="10261632at2759"/>
<organism evidence="10 11">
    <name type="scientific">Laccaria amethystina LaAM-08-1</name>
    <dbReference type="NCBI Taxonomy" id="1095629"/>
    <lineage>
        <taxon>Eukaryota</taxon>
        <taxon>Fungi</taxon>
        <taxon>Dikarya</taxon>
        <taxon>Basidiomycota</taxon>
        <taxon>Agaricomycotina</taxon>
        <taxon>Agaricomycetes</taxon>
        <taxon>Agaricomycetidae</taxon>
        <taxon>Agaricales</taxon>
        <taxon>Agaricineae</taxon>
        <taxon>Hydnangiaceae</taxon>
        <taxon>Laccaria</taxon>
    </lineage>
</organism>
<dbReference type="Pfam" id="PF04100">
    <property type="entry name" value="Vps53_N"/>
    <property type="match status" value="1"/>
</dbReference>
<feature type="domain" description="Vps53 N-terminal" evidence="8">
    <location>
        <begin position="35"/>
        <end position="397"/>
    </location>
</feature>
<evidence type="ECO:0000256" key="7">
    <source>
        <dbReference type="SAM" id="MobiDB-lite"/>
    </source>
</evidence>
<dbReference type="InterPro" id="IPR007234">
    <property type="entry name" value="Vps53_N"/>
</dbReference>
<dbReference type="PANTHER" id="PTHR12820">
    <property type="entry name" value="VACUOLAR SORTING PROTEIN 53"/>
    <property type="match status" value="1"/>
</dbReference>
<accession>A0A0C9YH53</accession>
<dbReference type="Proteomes" id="UP000054477">
    <property type="component" value="Unassembled WGS sequence"/>
</dbReference>
<keyword evidence="11" id="KW-1185">Reference proteome</keyword>
<feature type="compositionally biased region" description="Low complexity" evidence="7">
    <location>
        <begin position="796"/>
        <end position="808"/>
    </location>
</feature>
<comment type="similarity">
    <text evidence="3">Belongs to the VPS53 family.</text>
</comment>
<comment type="subcellular location">
    <subcellularLocation>
        <location evidence="2">Endosome membrane</location>
        <topology evidence="2">Peripheral membrane protein</topology>
    </subcellularLocation>
    <subcellularLocation>
        <location evidence="1">Golgi apparatus</location>
        <location evidence="1">trans-Golgi network membrane</location>
        <topology evidence="1">Peripheral membrane protein</topology>
    </subcellularLocation>
</comment>
<dbReference type="Gene3D" id="1.10.357.110">
    <property type="entry name" value="Vacuolar protein sorting-associated protein 53, C-terminus"/>
    <property type="match status" value="1"/>
</dbReference>
<gene>
    <name evidence="10" type="ORF">K443DRAFT_636189</name>
</gene>
<evidence type="ECO:0000256" key="5">
    <source>
        <dbReference type="ARBA" id="ARBA00023034"/>
    </source>
</evidence>
<evidence type="ECO:0000256" key="2">
    <source>
        <dbReference type="ARBA" id="ARBA00004481"/>
    </source>
</evidence>
<dbReference type="Pfam" id="PF16854">
    <property type="entry name" value="VPS53_C"/>
    <property type="match status" value="1"/>
</dbReference>
<dbReference type="InterPro" id="IPR031745">
    <property type="entry name" value="Vps53_C"/>
</dbReference>
<dbReference type="AlphaFoldDB" id="A0A0C9YH53"/>
<dbReference type="HOGENOM" id="CLU_007339_0_0_1"/>
<dbReference type="STRING" id="1095629.A0A0C9YH53"/>
<feature type="region of interest" description="Disordered" evidence="7">
    <location>
        <begin position="400"/>
        <end position="429"/>
    </location>
</feature>
<keyword evidence="6" id="KW-0472">Membrane</keyword>
<dbReference type="GO" id="GO:0042147">
    <property type="term" value="P:retrograde transport, endosome to Golgi"/>
    <property type="evidence" value="ECO:0007669"/>
    <property type="project" value="InterPro"/>
</dbReference>
<proteinExistence type="inferred from homology"/>
<feature type="domain" description="Vps53 C-terminal" evidence="9">
    <location>
        <begin position="651"/>
        <end position="729"/>
    </location>
</feature>
<dbReference type="InterPro" id="IPR039766">
    <property type="entry name" value="Vps53"/>
</dbReference>
<reference evidence="11" key="2">
    <citation type="submission" date="2015-01" db="EMBL/GenBank/DDBJ databases">
        <title>Evolutionary Origins and Diversification of the Mycorrhizal Mutualists.</title>
        <authorList>
            <consortium name="DOE Joint Genome Institute"/>
            <consortium name="Mycorrhizal Genomics Consortium"/>
            <person name="Kohler A."/>
            <person name="Kuo A."/>
            <person name="Nagy L.G."/>
            <person name="Floudas D."/>
            <person name="Copeland A."/>
            <person name="Barry K.W."/>
            <person name="Cichocki N."/>
            <person name="Veneault-Fourrey C."/>
            <person name="LaButti K."/>
            <person name="Lindquist E.A."/>
            <person name="Lipzen A."/>
            <person name="Lundell T."/>
            <person name="Morin E."/>
            <person name="Murat C."/>
            <person name="Riley R."/>
            <person name="Ohm R."/>
            <person name="Sun H."/>
            <person name="Tunlid A."/>
            <person name="Henrissat B."/>
            <person name="Grigoriev I.V."/>
            <person name="Hibbett D.S."/>
            <person name="Martin F."/>
        </authorList>
    </citation>
    <scope>NUCLEOTIDE SEQUENCE [LARGE SCALE GENOMIC DNA]</scope>
    <source>
        <strain evidence="11">LaAM-08-1</strain>
    </source>
</reference>
<evidence type="ECO:0000259" key="8">
    <source>
        <dbReference type="Pfam" id="PF04100"/>
    </source>
</evidence>
<evidence type="ECO:0000256" key="1">
    <source>
        <dbReference type="ARBA" id="ARBA00004150"/>
    </source>
</evidence>
<evidence type="ECO:0000256" key="3">
    <source>
        <dbReference type="ARBA" id="ARBA00008628"/>
    </source>
</evidence>
<dbReference type="PANTHER" id="PTHR12820:SF0">
    <property type="entry name" value="VACUOLAR PROTEIN SORTING-ASSOCIATED PROTEIN 53 HOMOLOG"/>
    <property type="match status" value="1"/>
</dbReference>
<reference evidence="10 11" key="1">
    <citation type="submission" date="2014-04" db="EMBL/GenBank/DDBJ databases">
        <authorList>
            <consortium name="DOE Joint Genome Institute"/>
            <person name="Kuo A."/>
            <person name="Kohler A."/>
            <person name="Nagy L.G."/>
            <person name="Floudas D."/>
            <person name="Copeland A."/>
            <person name="Barry K.W."/>
            <person name="Cichocki N."/>
            <person name="Veneault-Fourrey C."/>
            <person name="LaButti K."/>
            <person name="Lindquist E.A."/>
            <person name="Lipzen A."/>
            <person name="Lundell T."/>
            <person name="Morin E."/>
            <person name="Murat C."/>
            <person name="Sun H."/>
            <person name="Tunlid A."/>
            <person name="Henrissat B."/>
            <person name="Grigoriev I.V."/>
            <person name="Hibbett D.S."/>
            <person name="Martin F."/>
            <person name="Nordberg H.P."/>
            <person name="Cantor M.N."/>
            <person name="Hua S.X."/>
        </authorList>
    </citation>
    <scope>NUCLEOTIDE SEQUENCE [LARGE SCALE GENOMIC DNA]</scope>
    <source>
        <strain evidence="10 11">LaAM-08-1</strain>
    </source>
</reference>
<feature type="region of interest" description="Disordered" evidence="7">
    <location>
        <begin position="793"/>
        <end position="818"/>
    </location>
</feature>
<feature type="compositionally biased region" description="Polar residues" evidence="7">
    <location>
        <begin position="406"/>
        <end position="424"/>
    </location>
</feature>